<keyword evidence="5" id="KW-0560">Oxidoreductase</keyword>
<feature type="domain" description="Extradiol ring-cleavage dioxygenase class III enzyme subunit B" evidence="7">
    <location>
        <begin position="68"/>
        <end position="351"/>
    </location>
</feature>
<comment type="cofactor">
    <cofactor evidence="1">
        <name>Zn(2+)</name>
        <dbReference type="ChEBI" id="CHEBI:29105"/>
    </cofactor>
</comment>
<gene>
    <name evidence="8" type="ORF">WICANDRAFT_85671</name>
</gene>
<reference evidence="8 9" key="1">
    <citation type="journal article" date="2016" name="Proc. Natl. Acad. Sci. U.S.A.">
        <title>Comparative genomics of biotechnologically important yeasts.</title>
        <authorList>
            <person name="Riley R."/>
            <person name="Haridas S."/>
            <person name="Wolfe K.H."/>
            <person name="Lopes M.R."/>
            <person name="Hittinger C.T."/>
            <person name="Goeker M."/>
            <person name="Salamov A.A."/>
            <person name="Wisecaver J.H."/>
            <person name="Long T.M."/>
            <person name="Calvey C.H."/>
            <person name="Aerts A.L."/>
            <person name="Barry K.W."/>
            <person name="Choi C."/>
            <person name="Clum A."/>
            <person name="Coughlan A.Y."/>
            <person name="Deshpande S."/>
            <person name="Douglass A.P."/>
            <person name="Hanson S.J."/>
            <person name="Klenk H.-P."/>
            <person name="LaButti K.M."/>
            <person name="Lapidus A."/>
            <person name="Lindquist E.A."/>
            <person name="Lipzen A.M."/>
            <person name="Meier-Kolthoff J.P."/>
            <person name="Ohm R.A."/>
            <person name="Otillar R.P."/>
            <person name="Pangilinan J.L."/>
            <person name="Peng Y."/>
            <person name="Rokas A."/>
            <person name="Rosa C.A."/>
            <person name="Scheuner C."/>
            <person name="Sibirny A.A."/>
            <person name="Slot J.C."/>
            <person name="Stielow J.B."/>
            <person name="Sun H."/>
            <person name="Kurtzman C.P."/>
            <person name="Blackwell M."/>
            <person name="Grigoriev I.V."/>
            <person name="Jeffries T.W."/>
        </authorList>
    </citation>
    <scope>NUCLEOTIDE SEQUENCE [LARGE SCALE GENOMIC DNA]</scope>
    <source>
        <strain evidence="9">ATCC 58044 / CBS 1984 / NCYC 433 / NRRL Y-366-8</strain>
    </source>
</reference>
<dbReference type="Proteomes" id="UP000094112">
    <property type="component" value="Unassembled WGS sequence"/>
</dbReference>
<feature type="transmembrane region" description="Helical" evidence="6">
    <location>
        <begin position="6"/>
        <end position="23"/>
    </location>
</feature>
<evidence type="ECO:0000256" key="5">
    <source>
        <dbReference type="ARBA" id="ARBA00023002"/>
    </source>
</evidence>
<keyword evidence="6" id="KW-0812">Transmembrane</keyword>
<sequence length="371" mass="40878">MASRSFWSVGISLFIIIIALFGSRLQFFTQRLFGVTIARSRANMTTSATAFAASTATAATASSTKTPVFFFSHGGPTFMYPGSGFGGDQGAYNKVQSLGKYIQQTIKPKFIIVVSAHWQSNSNDRVEIGVPSSYSKNVFSSSKDLLDPQELDLIYDFYGFPKHMYDEKFHAKGNVELAQDIKETLSSQNIDSKLTSRGLDHGVWVPFKVAFSSNNPKDKEWDLDCPLVQVSLSASDDFEFHHRLGQALSKYRSLGGIVICSGMTVHNLRDLGIAMDRGGKPLAYVSKFNDLLSSIIASSKGEERLTKLENVQENERSLLYHAHPTLEHFMPVVVAAGAASAEAGQELYNNASLSLGWGVYQFGEYNTQEKL</sequence>
<dbReference type="Pfam" id="PF02900">
    <property type="entry name" value="LigB"/>
    <property type="match status" value="1"/>
</dbReference>
<evidence type="ECO:0000256" key="4">
    <source>
        <dbReference type="ARBA" id="ARBA00022833"/>
    </source>
</evidence>
<dbReference type="Gene3D" id="3.40.830.10">
    <property type="entry name" value="LigB-like"/>
    <property type="match status" value="1"/>
</dbReference>
<evidence type="ECO:0000313" key="9">
    <source>
        <dbReference type="Proteomes" id="UP000094112"/>
    </source>
</evidence>
<dbReference type="AlphaFoldDB" id="A0A1E3NW97"/>
<dbReference type="EMBL" id="KV454213">
    <property type="protein sequence ID" value="ODQ57479.1"/>
    <property type="molecule type" value="Genomic_DNA"/>
</dbReference>
<dbReference type="SUPFAM" id="SSF53213">
    <property type="entry name" value="LigB-like"/>
    <property type="match status" value="1"/>
</dbReference>
<dbReference type="STRING" id="683960.A0A1E3NW97"/>
<dbReference type="InterPro" id="IPR014436">
    <property type="entry name" value="Extradiol_dOase_DODA"/>
</dbReference>
<name>A0A1E3NW97_WICAA</name>
<evidence type="ECO:0000256" key="1">
    <source>
        <dbReference type="ARBA" id="ARBA00001947"/>
    </source>
</evidence>
<evidence type="ECO:0000256" key="3">
    <source>
        <dbReference type="ARBA" id="ARBA00022723"/>
    </source>
</evidence>
<keyword evidence="6" id="KW-1133">Transmembrane helix</keyword>
<dbReference type="OrthoDB" id="7396853at2759"/>
<protein>
    <recommendedName>
        <fullName evidence="7">Extradiol ring-cleavage dioxygenase class III enzyme subunit B domain-containing protein</fullName>
    </recommendedName>
</protein>
<dbReference type="InterPro" id="IPR004183">
    <property type="entry name" value="Xdiol_dOase_suB"/>
</dbReference>
<evidence type="ECO:0000259" key="7">
    <source>
        <dbReference type="Pfam" id="PF02900"/>
    </source>
</evidence>
<dbReference type="GO" id="GO:0008270">
    <property type="term" value="F:zinc ion binding"/>
    <property type="evidence" value="ECO:0007669"/>
    <property type="project" value="InterPro"/>
</dbReference>
<dbReference type="PANTHER" id="PTHR30096:SF0">
    <property type="entry name" value="4,5-DOPA DIOXYGENASE EXTRADIOL-LIKE PROTEIN"/>
    <property type="match status" value="1"/>
</dbReference>
<dbReference type="RefSeq" id="XP_019036686.1">
    <property type="nucleotide sequence ID" value="XM_019185927.1"/>
</dbReference>
<organism evidence="8 9">
    <name type="scientific">Wickerhamomyces anomalus (strain ATCC 58044 / CBS 1984 / NCYC 433 / NRRL Y-366-8)</name>
    <name type="common">Yeast</name>
    <name type="synonym">Hansenula anomala</name>
    <dbReference type="NCBI Taxonomy" id="683960"/>
    <lineage>
        <taxon>Eukaryota</taxon>
        <taxon>Fungi</taxon>
        <taxon>Dikarya</taxon>
        <taxon>Ascomycota</taxon>
        <taxon>Saccharomycotina</taxon>
        <taxon>Saccharomycetes</taxon>
        <taxon>Phaffomycetales</taxon>
        <taxon>Wickerhamomycetaceae</taxon>
        <taxon>Wickerhamomyces</taxon>
    </lineage>
</organism>
<evidence type="ECO:0000256" key="2">
    <source>
        <dbReference type="ARBA" id="ARBA00007581"/>
    </source>
</evidence>
<dbReference type="CDD" id="cd07363">
    <property type="entry name" value="45_DOPA_Dioxygenase"/>
    <property type="match status" value="1"/>
</dbReference>
<evidence type="ECO:0000256" key="6">
    <source>
        <dbReference type="SAM" id="Phobius"/>
    </source>
</evidence>
<accession>A0A1E3NW97</accession>
<keyword evidence="3" id="KW-0479">Metal-binding</keyword>
<dbReference type="GO" id="GO:0008198">
    <property type="term" value="F:ferrous iron binding"/>
    <property type="evidence" value="ECO:0007669"/>
    <property type="project" value="InterPro"/>
</dbReference>
<dbReference type="PANTHER" id="PTHR30096">
    <property type="entry name" value="4,5-DOPA DIOXYGENASE EXTRADIOL-LIKE PROTEIN"/>
    <property type="match status" value="1"/>
</dbReference>
<evidence type="ECO:0000313" key="8">
    <source>
        <dbReference type="EMBL" id="ODQ57479.1"/>
    </source>
</evidence>
<keyword evidence="4" id="KW-0862">Zinc</keyword>
<dbReference type="GeneID" id="30203173"/>
<comment type="similarity">
    <text evidence="2">Belongs to the DODA-type extradiol aromatic ring-opening dioxygenase family.</text>
</comment>
<keyword evidence="9" id="KW-1185">Reference proteome</keyword>
<dbReference type="GO" id="GO:0016702">
    <property type="term" value="F:oxidoreductase activity, acting on single donors with incorporation of molecular oxygen, incorporation of two atoms of oxygen"/>
    <property type="evidence" value="ECO:0007669"/>
    <property type="project" value="UniProtKB-ARBA"/>
</dbReference>
<proteinExistence type="inferred from homology"/>
<keyword evidence="6" id="KW-0472">Membrane</keyword>